<keyword evidence="4" id="KW-1185">Reference proteome</keyword>
<proteinExistence type="predicted"/>
<feature type="compositionally biased region" description="Polar residues" evidence="1">
    <location>
        <begin position="99"/>
        <end position="113"/>
    </location>
</feature>
<dbReference type="EMBL" id="JACHNY010000003">
    <property type="protein sequence ID" value="MBB4617725.1"/>
    <property type="molecule type" value="Genomic_DNA"/>
</dbReference>
<feature type="transmembrane region" description="Helical" evidence="2">
    <location>
        <begin position="63"/>
        <end position="83"/>
    </location>
</feature>
<evidence type="ECO:0000256" key="2">
    <source>
        <dbReference type="SAM" id="Phobius"/>
    </source>
</evidence>
<accession>A0A7W7AIM6</accession>
<comment type="caution">
    <text evidence="3">The sequence shown here is derived from an EMBL/GenBank/DDBJ whole genome shotgun (WGS) entry which is preliminary data.</text>
</comment>
<keyword evidence="2" id="KW-1133">Transmembrane helix</keyword>
<evidence type="ECO:0000256" key="1">
    <source>
        <dbReference type="SAM" id="MobiDB-lite"/>
    </source>
</evidence>
<protein>
    <submittedName>
        <fullName evidence="3">ElaB/YqjD/DUF883 family membrane-anchored ribosome-binding protein</fullName>
    </submittedName>
</protein>
<gene>
    <name evidence="3" type="ORF">GGQ96_001853</name>
</gene>
<evidence type="ECO:0000313" key="3">
    <source>
        <dbReference type="EMBL" id="MBB4617725.1"/>
    </source>
</evidence>
<name>A0A7W7AIM6_9SPHN</name>
<organism evidence="3 4">
    <name type="scientific">Sphingomonas abaci</name>
    <dbReference type="NCBI Taxonomy" id="237611"/>
    <lineage>
        <taxon>Bacteria</taxon>
        <taxon>Pseudomonadati</taxon>
        <taxon>Pseudomonadota</taxon>
        <taxon>Alphaproteobacteria</taxon>
        <taxon>Sphingomonadales</taxon>
        <taxon>Sphingomonadaceae</taxon>
        <taxon>Sphingomonas</taxon>
    </lineage>
</organism>
<keyword evidence="2" id="KW-0812">Transmembrane</keyword>
<sequence length="113" mass="12033">MTAAKRSLAAAEAQAVEARARLSATWTDVQARLDPKLLADEARDASTAAAFAGLEQMRRNPSLVAGIAGLFGLLLAGQQIAAVRRRRQRRKPVPAQVRSASSPTNPSLSRIES</sequence>
<dbReference type="Proteomes" id="UP000574769">
    <property type="component" value="Unassembled WGS sequence"/>
</dbReference>
<reference evidence="3 4" key="1">
    <citation type="submission" date="2020-08" db="EMBL/GenBank/DDBJ databases">
        <title>Genomic Encyclopedia of Type Strains, Phase IV (KMG-IV): sequencing the most valuable type-strain genomes for metagenomic binning, comparative biology and taxonomic classification.</title>
        <authorList>
            <person name="Goeker M."/>
        </authorList>
    </citation>
    <scope>NUCLEOTIDE SEQUENCE [LARGE SCALE GENOMIC DNA]</scope>
    <source>
        <strain evidence="3 4">DSM 15867</strain>
    </source>
</reference>
<dbReference type="RefSeq" id="WP_184113842.1">
    <property type="nucleotide sequence ID" value="NZ_JACHNY010000003.1"/>
</dbReference>
<evidence type="ECO:0000313" key="4">
    <source>
        <dbReference type="Proteomes" id="UP000574769"/>
    </source>
</evidence>
<feature type="region of interest" description="Disordered" evidence="1">
    <location>
        <begin position="85"/>
        <end position="113"/>
    </location>
</feature>
<dbReference type="AlphaFoldDB" id="A0A7W7AIM6"/>
<keyword evidence="2" id="KW-0472">Membrane</keyword>